<accession>A0ABT7WCB6</accession>
<protein>
    <submittedName>
        <fullName evidence="1">Adenylosuccinate lyase</fullName>
    </submittedName>
</protein>
<proteinExistence type="predicted"/>
<sequence length="184" mass="21037">MKSQLKTQLDYVNATRKSRGEMADGILGNPKLFRPLLEIALEEHSDLGSRACWILEFTFKKRPELLYPHLDLFFSGLPELRKSSSIRPMAKICELLTLSYYKPSENHPPPLTKNHREAITAACFDWLIQGDKVAPQAYSMQALALLGLEFEWIHPELKAVVEQHYETGSPAYKARARQILKKLS</sequence>
<evidence type="ECO:0000313" key="1">
    <source>
        <dbReference type="EMBL" id="MDM9630553.1"/>
    </source>
</evidence>
<reference evidence="1" key="1">
    <citation type="submission" date="2023-06" db="EMBL/GenBank/DDBJ databases">
        <title>Robiginitalea aurantiacus sp. nov. and Algoriphagus sediminis sp. nov., isolated from coastal sediment.</title>
        <authorList>
            <person name="Zhou Z.Y."/>
            <person name="An J."/>
            <person name="Jia Y.W."/>
            <person name="Du Z.J."/>
        </authorList>
    </citation>
    <scope>NUCLEOTIDE SEQUENCE</scope>
    <source>
        <strain evidence="1">M39</strain>
    </source>
</reference>
<dbReference type="EMBL" id="JAUDUY010000002">
    <property type="protein sequence ID" value="MDM9630553.1"/>
    <property type="molecule type" value="Genomic_DNA"/>
</dbReference>
<keyword evidence="2" id="KW-1185">Reference proteome</keyword>
<evidence type="ECO:0000313" key="2">
    <source>
        <dbReference type="Proteomes" id="UP001174839"/>
    </source>
</evidence>
<comment type="caution">
    <text evidence="1">The sequence shown here is derived from an EMBL/GenBank/DDBJ whole genome shotgun (WGS) entry which is preliminary data.</text>
</comment>
<keyword evidence="1" id="KW-0456">Lyase</keyword>
<name>A0ABT7WCB6_9FLAO</name>
<dbReference type="Proteomes" id="UP001174839">
    <property type="component" value="Unassembled WGS sequence"/>
</dbReference>
<dbReference type="GO" id="GO:0016829">
    <property type="term" value="F:lyase activity"/>
    <property type="evidence" value="ECO:0007669"/>
    <property type="project" value="UniProtKB-KW"/>
</dbReference>
<dbReference type="RefSeq" id="WP_289723922.1">
    <property type="nucleotide sequence ID" value="NZ_JAUDUY010000002.1"/>
</dbReference>
<organism evidence="1 2">
    <name type="scientific">Robiginitalea aurantiaca</name>
    <dbReference type="NCBI Taxonomy" id="3056915"/>
    <lineage>
        <taxon>Bacteria</taxon>
        <taxon>Pseudomonadati</taxon>
        <taxon>Bacteroidota</taxon>
        <taxon>Flavobacteriia</taxon>
        <taxon>Flavobacteriales</taxon>
        <taxon>Flavobacteriaceae</taxon>
        <taxon>Robiginitalea</taxon>
    </lineage>
</organism>
<gene>
    <name evidence="1" type="ORF">QU605_03680</name>
</gene>